<evidence type="ECO:0000256" key="2">
    <source>
        <dbReference type="ARBA" id="ARBA00023043"/>
    </source>
</evidence>
<keyword evidence="2 3" id="KW-0040">ANK repeat</keyword>
<evidence type="ECO:0000256" key="1">
    <source>
        <dbReference type="ARBA" id="ARBA00022737"/>
    </source>
</evidence>
<comment type="caution">
    <text evidence="6">The sequence shown here is derived from an EMBL/GenBank/DDBJ whole genome shotgun (WGS) entry which is preliminary data.</text>
</comment>
<keyword evidence="4" id="KW-0175">Coiled coil</keyword>
<feature type="repeat" description="ANK" evidence="3">
    <location>
        <begin position="561"/>
        <end position="593"/>
    </location>
</feature>
<dbReference type="InterPro" id="IPR036770">
    <property type="entry name" value="Ankyrin_rpt-contain_sf"/>
</dbReference>
<dbReference type="PROSITE" id="PS50088">
    <property type="entry name" value="ANK_REPEAT"/>
    <property type="match status" value="3"/>
</dbReference>
<name>A0AAE8MKL1_9HYPO</name>
<dbReference type="PANTHER" id="PTHR24198">
    <property type="entry name" value="ANKYRIN REPEAT AND PROTEIN KINASE DOMAIN-CONTAINING PROTEIN"/>
    <property type="match status" value="1"/>
</dbReference>
<feature type="region of interest" description="Disordered" evidence="5">
    <location>
        <begin position="195"/>
        <end position="220"/>
    </location>
</feature>
<dbReference type="EMBL" id="ONZP01000512">
    <property type="protein sequence ID" value="SPJ86754.1"/>
    <property type="molecule type" value="Genomic_DNA"/>
</dbReference>
<evidence type="ECO:0008006" key="8">
    <source>
        <dbReference type="Google" id="ProtNLM"/>
    </source>
</evidence>
<proteinExistence type="predicted"/>
<reference evidence="6" key="1">
    <citation type="submission" date="2018-03" db="EMBL/GenBank/DDBJ databases">
        <authorList>
            <person name="Guldener U."/>
        </authorList>
    </citation>
    <scope>NUCLEOTIDE SEQUENCE</scope>
</reference>
<protein>
    <recommendedName>
        <fullName evidence="8">Ankyrin repeat protein</fullName>
    </recommendedName>
</protein>
<dbReference type="SUPFAM" id="SSF48403">
    <property type="entry name" value="Ankyrin repeat"/>
    <property type="match status" value="1"/>
</dbReference>
<feature type="repeat" description="ANK" evidence="3">
    <location>
        <begin position="445"/>
        <end position="479"/>
    </location>
</feature>
<feature type="coiled-coil region" evidence="4">
    <location>
        <begin position="72"/>
        <end position="99"/>
    </location>
</feature>
<accession>A0AAE8MKL1</accession>
<evidence type="ECO:0000313" key="7">
    <source>
        <dbReference type="Proteomes" id="UP001187734"/>
    </source>
</evidence>
<evidence type="ECO:0000313" key="6">
    <source>
        <dbReference type="EMBL" id="SPJ86754.1"/>
    </source>
</evidence>
<evidence type="ECO:0000256" key="5">
    <source>
        <dbReference type="SAM" id="MobiDB-lite"/>
    </source>
</evidence>
<dbReference type="PROSITE" id="PS50297">
    <property type="entry name" value="ANK_REP_REGION"/>
    <property type="match status" value="1"/>
</dbReference>
<dbReference type="Pfam" id="PF12796">
    <property type="entry name" value="Ank_2"/>
    <property type="match status" value="2"/>
</dbReference>
<sequence>MAEAASAFLALIIAGLKTWQKIDYFVKSVKDAPRKLEQWQRLGVVLQSSADIIKTRIKDVRDNFTEPEKNLCKATEEFVEDFLKDLKELERKRPTTKEKGGSKYWLSLKTWLHEDEELFTRLSRNAQIFQLSTSALALVCSPRTAAAGPRIAEVRRFIDHITAEKLDQLNNGEKPYLIRVTEAFYGVAEVAAQRELPDPSPDTSASIASRPSASNAPTEETILRQASNISTVELQDRFEAALSRAKQMYEDELPIIAKRAYDKAMEDRKAMQSQGIDTVGVAKWIDMEIMHIRIIKACVPYGESYEVLANDRLQSLKSSLREVCSPGINPELCDQQEKVGILCVDMDDFGGAETFLRLSFDAYLSKGEAYTHKIQWISKLLCEQYDRWAQPDSRSAFERYMFRRLGYHPASNLKALDATIKWCRLHNYTASIVEGRVHITEENYSGNTPLHDAAADTSVDLEVMHHLVSLGHHTRVDANGDTPLFKAVRHSNNVALRALLRINGSVHIRNTKKETPLHLCDNEKTLSLLLKEIKKPVHGSPNYAAHQQGFSLVEIDSEDRYGETALHRACKIGSAKMVGLLVAEGAKVNGVSKSNLTPLMINCLVSELNGGTRLSEKRRQILEILVNHNADTTHNDQRNNAVRKSLKKRGYKPAEIDEMLSPDPTQRLTWGLAQARNLEPTGSGPERPSLTTESVVSYIPPIELAADTLPRLVELATAADVPRYMQPTSGYDVPMQSQWNDSQLAELHGSTPEVDSRGNAAPTIVVHHERRLPRSSGLRAIGRILGVLRG</sequence>
<keyword evidence="1" id="KW-0677">Repeat</keyword>
<feature type="compositionally biased region" description="Polar residues" evidence="5">
    <location>
        <begin position="201"/>
        <end position="220"/>
    </location>
</feature>
<dbReference type="InterPro" id="IPR002110">
    <property type="entry name" value="Ankyrin_rpt"/>
</dbReference>
<dbReference type="PANTHER" id="PTHR24198:SF165">
    <property type="entry name" value="ANKYRIN REPEAT-CONTAINING PROTEIN-RELATED"/>
    <property type="match status" value="1"/>
</dbReference>
<evidence type="ECO:0000256" key="3">
    <source>
        <dbReference type="PROSITE-ProRule" id="PRU00023"/>
    </source>
</evidence>
<organism evidence="6 7">
    <name type="scientific">Fusarium torulosum</name>
    <dbReference type="NCBI Taxonomy" id="33205"/>
    <lineage>
        <taxon>Eukaryota</taxon>
        <taxon>Fungi</taxon>
        <taxon>Dikarya</taxon>
        <taxon>Ascomycota</taxon>
        <taxon>Pezizomycotina</taxon>
        <taxon>Sordariomycetes</taxon>
        <taxon>Hypocreomycetidae</taxon>
        <taxon>Hypocreales</taxon>
        <taxon>Nectriaceae</taxon>
        <taxon>Fusarium</taxon>
    </lineage>
</organism>
<dbReference type="Gene3D" id="1.25.40.20">
    <property type="entry name" value="Ankyrin repeat-containing domain"/>
    <property type="match status" value="2"/>
</dbReference>
<feature type="repeat" description="ANK" evidence="3">
    <location>
        <begin position="479"/>
        <end position="511"/>
    </location>
</feature>
<dbReference type="AlphaFoldDB" id="A0AAE8MKL1"/>
<gene>
    <name evidence="6" type="ORF">FTOL_11779</name>
</gene>
<dbReference type="Proteomes" id="UP001187734">
    <property type="component" value="Unassembled WGS sequence"/>
</dbReference>
<keyword evidence="7" id="KW-1185">Reference proteome</keyword>
<evidence type="ECO:0000256" key="4">
    <source>
        <dbReference type="SAM" id="Coils"/>
    </source>
</evidence>
<dbReference type="SMART" id="SM00248">
    <property type="entry name" value="ANK"/>
    <property type="match status" value="4"/>
</dbReference>